<gene>
    <name evidence="3" type="ORF">A3G31_05920</name>
</gene>
<reference evidence="3 4" key="1">
    <citation type="journal article" date="2016" name="Nat. Commun.">
        <title>Thousands of microbial genomes shed light on interconnected biogeochemical processes in an aquifer system.</title>
        <authorList>
            <person name="Anantharaman K."/>
            <person name="Brown C.T."/>
            <person name="Hug L.A."/>
            <person name="Sharon I."/>
            <person name="Castelle C.J."/>
            <person name="Probst A.J."/>
            <person name="Thomas B.C."/>
            <person name="Singh A."/>
            <person name="Wilkins M.J."/>
            <person name="Karaoz U."/>
            <person name="Brodie E.L."/>
            <person name="Williams K.H."/>
            <person name="Hubbard S.S."/>
            <person name="Banfield J.F."/>
        </authorList>
    </citation>
    <scope>NUCLEOTIDE SEQUENCE [LARGE SCALE GENOMIC DNA]</scope>
</reference>
<dbReference type="InterPro" id="IPR010921">
    <property type="entry name" value="Trp_repressor/repl_initiator"/>
</dbReference>
<dbReference type="GO" id="GO:0005524">
    <property type="term" value="F:ATP binding"/>
    <property type="evidence" value="ECO:0007669"/>
    <property type="project" value="InterPro"/>
</dbReference>
<comment type="caution">
    <text evidence="3">The sequence shown here is derived from an EMBL/GenBank/DDBJ whole genome shotgun (WGS) entry which is preliminary data.</text>
</comment>
<feature type="domain" description="Chromosomal replication initiator DnaA C-terminal" evidence="1">
    <location>
        <begin position="253"/>
        <end position="317"/>
    </location>
</feature>
<feature type="domain" description="Transposase IS200-like" evidence="2">
    <location>
        <begin position="9"/>
        <end position="123"/>
    </location>
</feature>
<dbReference type="GO" id="GO:0006270">
    <property type="term" value="P:DNA replication initiation"/>
    <property type="evidence" value="ECO:0007669"/>
    <property type="project" value="InterPro"/>
</dbReference>
<evidence type="ECO:0000259" key="1">
    <source>
        <dbReference type="SMART" id="SM00760"/>
    </source>
</evidence>
<dbReference type="SUPFAM" id="SSF143422">
    <property type="entry name" value="Transposase IS200-like"/>
    <property type="match status" value="1"/>
</dbReference>
<dbReference type="GO" id="GO:0006275">
    <property type="term" value="P:regulation of DNA replication"/>
    <property type="evidence" value="ECO:0007669"/>
    <property type="project" value="InterPro"/>
</dbReference>
<evidence type="ECO:0000313" key="3">
    <source>
        <dbReference type="EMBL" id="OGL51643.1"/>
    </source>
</evidence>
<dbReference type="Proteomes" id="UP000178082">
    <property type="component" value="Unassembled WGS sequence"/>
</dbReference>
<dbReference type="Gene3D" id="3.30.70.1290">
    <property type="entry name" value="Transposase IS200-like"/>
    <property type="match status" value="1"/>
</dbReference>
<dbReference type="GO" id="GO:0006313">
    <property type="term" value="P:DNA transposition"/>
    <property type="evidence" value="ECO:0007669"/>
    <property type="project" value="InterPro"/>
</dbReference>
<dbReference type="InterPro" id="IPR013159">
    <property type="entry name" value="DnaA_C"/>
</dbReference>
<sequence>MPRKPRLDTPGALHHVMARGIEGTKIFRNKGDFEDFLKRLGDIASDNRISVIAWSLMPNHLHLLIRTGKLSLSDAMRKLLTGYVVNFNKRYKRQGHLFQNRYKSILCEEEPYLLELVRYIHLNPLRAGVVKDIEELNKYPYSGHSIIVGKEKRPWQIKNEILERFDNDVRKAKVKYINYVTDGISVGRRPDLTGGGLIKSMGGWAEVISLRKRKERTPSDSRILGSGEYVQTILEEAEEKEAQSLRLRRRKVTLDKLSKKVAEYFRIYVEELQSGSRKREVQEARVWIAILGVKKLGFSGAEVARYLGVTTSCINRIAASGVMDKSCDEILQELLK</sequence>
<dbReference type="AlphaFoldDB" id="A0A1F7SCX4"/>
<dbReference type="PANTHER" id="PTHR34322:SF2">
    <property type="entry name" value="TRANSPOSASE IS200-LIKE DOMAIN-CONTAINING PROTEIN"/>
    <property type="match status" value="1"/>
</dbReference>
<dbReference type="SUPFAM" id="SSF48295">
    <property type="entry name" value="TrpR-like"/>
    <property type="match status" value="1"/>
</dbReference>
<organism evidence="3 4">
    <name type="scientific">Candidatus Schekmanbacteria bacterium RIFCSPLOWO2_12_FULL_38_15</name>
    <dbReference type="NCBI Taxonomy" id="1817883"/>
    <lineage>
        <taxon>Bacteria</taxon>
        <taxon>Candidatus Schekmaniibacteriota</taxon>
    </lineage>
</organism>
<dbReference type="EMBL" id="MGDI01000038">
    <property type="protein sequence ID" value="OGL51643.1"/>
    <property type="molecule type" value="Genomic_DNA"/>
</dbReference>
<dbReference type="SMART" id="SM01321">
    <property type="entry name" value="Y1_Tnp"/>
    <property type="match status" value="1"/>
</dbReference>
<evidence type="ECO:0000313" key="4">
    <source>
        <dbReference type="Proteomes" id="UP000178082"/>
    </source>
</evidence>
<dbReference type="PANTHER" id="PTHR34322">
    <property type="entry name" value="TRANSPOSASE, Y1_TNP DOMAIN-CONTAINING"/>
    <property type="match status" value="1"/>
</dbReference>
<evidence type="ECO:0008006" key="5">
    <source>
        <dbReference type="Google" id="ProtNLM"/>
    </source>
</evidence>
<dbReference type="Gene3D" id="1.10.1750.10">
    <property type="match status" value="1"/>
</dbReference>
<dbReference type="InterPro" id="IPR002686">
    <property type="entry name" value="Transposase_17"/>
</dbReference>
<dbReference type="STRING" id="1817883.A3G31_05920"/>
<dbReference type="InterPro" id="IPR036515">
    <property type="entry name" value="Transposase_17_sf"/>
</dbReference>
<dbReference type="GO" id="GO:0004803">
    <property type="term" value="F:transposase activity"/>
    <property type="evidence" value="ECO:0007669"/>
    <property type="project" value="InterPro"/>
</dbReference>
<dbReference type="Pfam" id="PF01797">
    <property type="entry name" value="Y1_Tnp"/>
    <property type="match status" value="1"/>
</dbReference>
<accession>A0A1F7SCX4</accession>
<dbReference type="GO" id="GO:0043565">
    <property type="term" value="F:sequence-specific DNA binding"/>
    <property type="evidence" value="ECO:0007669"/>
    <property type="project" value="InterPro"/>
</dbReference>
<proteinExistence type="predicted"/>
<dbReference type="SMART" id="SM00760">
    <property type="entry name" value="Bac_DnaA_C"/>
    <property type="match status" value="1"/>
</dbReference>
<protein>
    <recommendedName>
        <fullName evidence="5">Transposase IS200-like domain-containing protein</fullName>
    </recommendedName>
</protein>
<evidence type="ECO:0000259" key="2">
    <source>
        <dbReference type="SMART" id="SM01321"/>
    </source>
</evidence>
<name>A0A1F7SCX4_9BACT</name>